<sequence length="238" mass="26169">MSLRDALLLLIEVMGVVAVTLLLTLSPRFRHAPLVFRYPRREGGIALSLFGLTLIGSFLYLHTTRVAVSAPLTGQINLMGMALLLYLGALVARGQPLRSAGWGRATLFPALQLGLGLIFITLFLRGQFSRLLAGIPPEQGQALLLSLLLASGEESIFRGYLLPRWSAWLGPRTGWLINGLAFALWRLPWVLNTAPNVLWPALGVALLQGLLLGWIMQKSDHVLAPALYRGFSDWLRLL</sequence>
<feature type="domain" description="CAAX prenyl protease 2/Lysostaphin resistance protein A-like" evidence="2">
    <location>
        <begin position="142"/>
        <end position="234"/>
    </location>
</feature>
<name>A0A0P6Y3D9_9CHLR</name>
<organism evidence="3 4">
    <name type="scientific">Thermanaerothrix daxensis</name>
    <dbReference type="NCBI Taxonomy" id="869279"/>
    <lineage>
        <taxon>Bacteria</taxon>
        <taxon>Bacillati</taxon>
        <taxon>Chloroflexota</taxon>
        <taxon>Anaerolineae</taxon>
        <taxon>Anaerolineales</taxon>
        <taxon>Anaerolineaceae</taxon>
        <taxon>Thermanaerothrix</taxon>
    </lineage>
</organism>
<feature type="transmembrane region" description="Helical" evidence="1">
    <location>
        <begin position="197"/>
        <end position="215"/>
    </location>
</feature>
<dbReference type="EMBL" id="LGKO01000002">
    <property type="protein sequence ID" value="KPL83895.1"/>
    <property type="molecule type" value="Genomic_DNA"/>
</dbReference>
<reference evidence="3 4" key="1">
    <citation type="submission" date="2015-07" db="EMBL/GenBank/DDBJ databases">
        <title>Whole genome sequence of Thermanaerothrix daxensis DSM 23592.</title>
        <authorList>
            <person name="Hemp J."/>
            <person name="Ward L.M."/>
            <person name="Pace L.A."/>
            <person name="Fischer W.W."/>
        </authorList>
    </citation>
    <scope>NUCLEOTIDE SEQUENCE [LARGE SCALE GENOMIC DNA]</scope>
    <source>
        <strain evidence="3 4">GNS-1</strain>
    </source>
</reference>
<proteinExistence type="predicted"/>
<dbReference type="Proteomes" id="UP000050544">
    <property type="component" value="Unassembled WGS sequence"/>
</dbReference>
<dbReference type="InterPro" id="IPR003675">
    <property type="entry name" value="Rce1/LyrA-like_dom"/>
</dbReference>
<feature type="transmembrane region" description="Helical" evidence="1">
    <location>
        <begin position="6"/>
        <end position="25"/>
    </location>
</feature>
<feature type="transmembrane region" description="Helical" evidence="1">
    <location>
        <begin position="45"/>
        <end position="63"/>
    </location>
</feature>
<dbReference type="Pfam" id="PF02517">
    <property type="entry name" value="Rce1-like"/>
    <property type="match status" value="1"/>
</dbReference>
<accession>A0A0P6Y3D9</accession>
<dbReference type="AlphaFoldDB" id="A0A0P6Y3D9"/>
<keyword evidence="1" id="KW-0812">Transmembrane</keyword>
<keyword evidence="1" id="KW-1133">Transmembrane helix</keyword>
<comment type="caution">
    <text evidence="3">The sequence shown here is derived from an EMBL/GenBank/DDBJ whole genome shotgun (WGS) entry which is preliminary data.</text>
</comment>
<evidence type="ECO:0000256" key="1">
    <source>
        <dbReference type="SAM" id="Phobius"/>
    </source>
</evidence>
<evidence type="ECO:0000313" key="3">
    <source>
        <dbReference type="EMBL" id="KPL83895.1"/>
    </source>
</evidence>
<feature type="transmembrane region" description="Helical" evidence="1">
    <location>
        <begin position="75"/>
        <end position="93"/>
    </location>
</feature>
<gene>
    <name evidence="3" type="ORF">SE15_01325</name>
</gene>
<dbReference type="GO" id="GO:0004175">
    <property type="term" value="F:endopeptidase activity"/>
    <property type="evidence" value="ECO:0007669"/>
    <property type="project" value="UniProtKB-ARBA"/>
</dbReference>
<keyword evidence="1" id="KW-0472">Membrane</keyword>
<evidence type="ECO:0000259" key="2">
    <source>
        <dbReference type="Pfam" id="PF02517"/>
    </source>
</evidence>
<dbReference type="GO" id="GO:0080120">
    <property type="term" value="P:CAAX-box protein maturation"/>
    <property type="evidence" value="ECO:0007669"/>
    <property type="project" value="UniProtKB-ARBA"/>
</dbReference>
<dbReference type="OrthoDB" id="1920310at2"/>
<evidence type="ECO:0000313" key="4">
    <source>
        <dbReference type="Proteomes" id="UP000050544"/>
    </source>
</evidence>
<protein>
    <recommendedName>
        <fullName evidence="2">CAAX prenyl protease 2/Lysostaphin resistance protein A-like domain-containing protein</fullName>
    </recommendedName>
</protein>
<feature type="transmembrane region" description="Helical" evidence="1">
    <location>
        <begin position="173"/>
        <end position="191"/>
    </location>
</feature>
<keyword evidence="4" id="KW-1185">Reference proteome</keyword>
<feature type="transmembrane region" description="Helical" evidence="1">
    <location>
        <begin position="105"/>
        <end position="123"/>
    </location>
</feature>
<dbReference type="RefSeq" id="WP_054520299.1">
    <property type="nucleotide sequence ID" value="NZ_LGKO01000002.1"/>
</dbReference>
<dbReference type="STRING" id="869279.SE15_01325"/>